<dbReference type="InterPro" id="IPR001387">
    <property type="entry name" value="Cro/C1-type_HTH"/>
</dbReference>
<dbReference type="AlphaFoldDB" id="A0A846Z5L4"/>
<name>A0A846Z5L4_9ACTN</name>
<organism evidence="2 3">
    <name type="scientific">Actinomadura latina</name>
    <dbReference type="NCBI Taxonomy" id="163603"/>
    <lineage>
        <taxon>Bacteria</taxon>
        <taxon>Bacillati</taxon>
        <taxon>Actinomycetota</taxon>
        <taxon>Actinomycetes</taxon>
        <taxon>Streptosporangiales</taxon>
        <taxon>Thermomonosporaceae</taxon>
        <taxon>Actinomadura</taxon>
    </lineage>
</organism>
<dbReference type="Gene3D" id="1.10.260.40">
    <property type="entry name" value="lambda repressor-like DNA-binding domains"/>
    <property type="match status" value="1"/>
</dbReference>
<dbReference type="Pfam" id="PF19054">
    <property type="entry name" value="DUF5753"/>
    <property type="match status" value="1"/>
</dbReference>
<dbReference type="Proteomes" id="UP000579250">
    <property type="component" value="Unassembled WGS sequence"/>
</dbReference>
<dbReference type="EMBL" id="JAAXPI010000028">
    <property type="protein sequence ID" value="NKZ05968.1"/>
    <property type="molecule type" value="Genomic_DNA"/>
</dbReference>
<dbReference type="CDD" id="cd00093">
    <property type="entry name" value="HTH_XRE"/>
    <property type="match status" value="1"/>
</dbReference>
<dbReference type="GO" id="GO:0003677">
    <property type="term" value="F:DNA binding"/>
    <property type="evidence" value="ECO:0007669"/>
    <property type="project" value="InterPro"/>
</dbReference>
<reference evidence="2 3" key="1">
    <citation type="submission" date="2020-04" db="EMBL/GenBank/DDBJ databases">
        <title>MicrobeNet Type strains.</title>
        <authorList>
            <person name="Nicholson A.C."/>
        </authorList>
    </citation>
    <scope>NUCLEOTIDE SEQUENCE [LARGE SCALE GENOMIC DNA]</scope>
    <source>
        <strain evidence="2 3">ATCC BAA-277</strain>
    </source>
</reference>
<dbReference type="SMART" id="SM00530">
    <property type="entry name" value="HTH_XRE"/>
    <property type="match status" value="1"/>
</dbReference>
<dbReference type="Pfam" id="PF13560">
    <property type="entry name" value="HTH_31"/>
    <property type="match status" value="1"/>
</dbReference>
<protein>
    <submittedName>
        <fullName evidence="2">Helix-turn-helix domain-containing protein</fullName>
    </submittedName>
</protein>
<evidence type="ECO:0000259" key="1">
    <source>
        <dbReference type="PROSITE" id="PS50943"/>
    </source>
</evidence>
<evidence type="ECO:0000313" key="3">
    <source>
        <dbReference type="Proteomes" id="UP000579250"/>
    </source>
</evidence>
<dbReference type="PROSITE" id="PS50943">
    <property type="entry name" value="HTH_CROC1"/>
    <property type="match status" value="1"/>
</dbReference>
<proteinExistence type="predicted"/>
<dbReference type="SUPFAM" id="SSF47413">
    <property type="entry name" value="lambda repressor-like DNA-binding domains"/>
    <property type="match status" value="1"/>
</dbReference>
<accession>A0A846Z5L4</accession>
<feature type="domain" description="HTH cro/C1-type" evidence="1">
    <location>
        <begin position="15"/>
        <end position="69"/>
    </location>
</feature>
<sequence length="293" mass="32957">MTSPFVRRRRLATELRTLREQNGMTADELAGRIYRSRMTVSKLENARCRPDVRDIVKIMKILGVTGEKFDEIFKIACDAADRGWWDSYGDAMGPRQRMYADLESGAASIHEYNQFTIPGVLQTPDFIRFIIEMAEAEGENAFIADRLVEARLRRRAHLLGTDGPHYEVILDEVVVRRPTAPPRVMLAQLRSLIETATRHPYVTLLVLPIAADFTGRLLPKSAFFLFGFKDPADPPLAVVDTVSTDIVHTARDEVMRYNQRYEHLRQAALSGAASLGLLADAAGDLEKRIDSSP</sequence>
<evidence type="ECO:0000313" key="2">
    <source>
        <dbReference type="EMBL" id="NKZ05968.1"/>
    </source>
</evidence>
<dbReference type="InterPro" id="IPR010982">
    <property type="entry name" value="Lambda_DNA-bd_dom_sf"/>
</dbReference>
<comment type="caution">
    <text evidence="2">The sequence shown here is derived from an EMBL/GenBank/DDBJ whole genome shotgun (WGS) entry which is preliminary data.</text>
</comment>
<dbReference type="RefSeq" id="WP_067633676.1">
    <property type="nucleotide sequence ID" value="NZ_JAAXPI010000028.1"/>
</dbReference>
<dbReference type="InterPro" id="IPR043917">
    <property type="entry name" value="DUF5753"/>
</dbReference>
<keyword evidence="3" id="KW-1185">Reference proteome</keyword>
<gene>
    <name evidence="2" type="ORF">HGB48_19760</name>
</gene>